<name>A0A0G1PWB1_9BACT</name>
<dbReference type="InterPro" id="IPR018466">
    <property type="entry name" value="Kre9/Knh1-like_N"/>
</dbReference>
<protein>
    <recommendedName>
        <fullName evidence="2">Yeast cell wall synthesis Kre9/Knh1-like N-terminal domain-containing protein</fullName>
    </recommendedName>
</protein>
<accession>A0A0G1PWB1</accession>
<feature type="non-terminal residue" evidence="3">
    <location>
        <position position="1"/>
    </location>
</feature>
<feature type="domain" description="Yeast cell wall synthesis Kre9/Knh1-like N-terminal" evidence="2">
    <location>
        <begin position="9"/>
        <end position="86"/>
    </location>
</feature>
<proteinExistence type="predicted"/>
<evidence type="ECO:0000313" key="3">
    <source>
        <dbReference type="EMBL" id="KKU09743.1"/>
    </source>
</evidence>
<evidence type="ECO:0000313" key="4">
    <source>
        <dbReference type="Proteomes" id="UP000034329"/>
    </source>
</evidence>
<keyword evidence="1" id="KW-0732">Signal</keyword>
<evidence type="ECO:0000256" key="1">
    <source>
        <dbReference type="ARBA" id="ARBA00022729"/>
    </source>
</evidence>
<reference evidence="3 4" key="1">
    <citation type="journal article" date="2015" name="Nature">
        <title>rRNA introns, odd ribosomes, and small enigmatic genomes across a large radiation of phyla.</title>
        <authorList>
            <person name="Brown C.T."/>
            <person name="Hug L.A."/>
            <person name="Thomas B.C."/>
            <person name="Sharon I."/>
            <person name="Castelle C.J."/>
            <person name="Singh A."/>
            <person name="Wilkins M.J."/>
            <person name="Williams K.H."/>
            <person name="Banfield J.F."/>
        </authorList>
    </citation>
    <scope>NUCLEOTIDE SEQUENCE [LARGE SCALE GENOMIC DNA]</scope>
</reference>
<gene>
    <name evidence="3" type="ORF">UX13_C0032G0007</name>
</gene>
<sequence>TSASVTVVSPKNGEQWVAGTKQIIKWSSSNIPEKAAIGIQLANHNLDEDGFWMGIATDLPNSGEYTWEVPRAMKSGPYKIYIYTQGIGEKIGDDVLIDISGSTAVSPKISKISPSSGSLPPSVTTEVINRNEVKEITIFGSGFITKEDSSHRNNKVYFSSKTAFALFNRLSPDGNTLTISLPSQPNRTEFLLRLSCDPQPPYKSGLSW</sequence>
<dbReference type="Proteomes" id="UP000034329">
    <property type="component" value="Unassembled WGS sequence"/>
</dbReference>
<dbReference type="EMBL" id="LCLA01000032">
    <property type="protein sequence ID" value="KKU09743.1"/>
    <property type="molecule type" value="Genomic_DNA"/>
</dbReference>
<evidence type="ECO:0000259" key="2">
    <source>
        <dbReference type="Pfam" id="PF10342"/>
    </source>
</evidence>
<comment type="caution">
    <text evidence="3">The sequence shown here is derived from an EMBL/GenBank/DDBJ whole genome shotgun (WGS) entry which is preliminary data.</text>
</comment>
<organism evidence="3 4">
    <name type="scientific">Candidatus Woesebacteria bacterium GW2011_GWB1_45_5</name>
    <dbReference type="NCBI Taxonomy" id="1618581"/>
    <lineage>
        <taxon>Bacteria</taxon>
        <taxon>Candidatus Woeseibacteriota</taxon>
    </lineage>
</organism>
<dbReference type="AlphaFoldDB" id="A0A0G1PWB1"/>
<dbReference type="Pfam" id="PF10342">
    <property type="entry name" value="Kre9_KNH"/>
    <property type="match status" value="1"/>
</dbReference>